<dbReference type="PANTHER" id="PTHR21510">
    <property type="entry name" value="AKNA DOMAIN-CONTAINING PROTEIN"/>
    <property type="match status" value="1"/>
</dbReference>
<proteinExistence type="predicted"/>
<accession>A0A6P6CTU1</accession>
<gene>
    <name evidence="4" type="primary">AKNAD1</name>
</gene>
<evidence type="ECO:0000256" key="1">
    <source>
        <dbReference type="SAM" id="MobiDB-lite"/>
    </source>
</evidence>
<dbReference type="GeneID" id="105298118"/>
<feature type="compositionally biased region" description="Basic and acidic residues" evidence="1">
    <location>
        <begin position="192"/>
        <end position="201"/>
    </location>
</feature>
<dbReference type="OrthoDB" id="9045614at2759"/>
<organism evidence="3 4">
    <name type="scientific">Pteropus vampyrus</name>
    <name type="common">Large flying fox</name>
    <dbReference type="NCBI Taxonomy" id="132908"/>
    <lineage>
        <taxon>Eukaryota</taxon>
        <taxon>Metazoa</taxon>
        <taxon>Chordata</taxon>
        <taxon>Craniata</taxon>
        <taxon>Vertebrata</taxon>
        <taxon>Euteleostomi</taxon>
        <taxon>Mammalia</taxon>
        <taxon>Eutheria</taxon>
        <taxon>Laurasiatheria</taxon>
        <taxon>Chiroptera</taxon>
        <taxon>Yinpterochiroptera</taxon>
        <taxon>Pteropodoidea</taxon>
        <taxon>Pteropodidae</taxon>
        <taxon>Pteropodinae</taxon>
        <taxon>Pteropus</taxon>
    </lineage>
</organism>
<dbReference type="RefSeq" id="XP_023390832.1">
    <property type="nucleotide sequence ID" value="XM_023535064.1"/>
</dbReference>
<dbReference type="PANTHER" id="PTHR21510:SF16">
    <property type="entry name" value="PROTEIN AKNAD1"/>
    <property type="match status" value="1"/>
</dbReference>
<dbReference type="Pfam" id="PF12443">
    <property type="entry name" value="AKNA"/>
    <property type="match status" value="1"/>
</dbReference>
<evidence type="ECO:0000259" key="2">
    <source>
        <dbReference type="Pfam" id="PF12443"/>
    </source>
</evidence>
<sequence>MHRTVLRRLVSEERDLVKQMREGSGRSDTLRDEEEIISQLPTIEKKKKDLKDCSFISQGPSTGSRHDVQRPPRQRISLNEPLDFKIELGIDVGRCSSSFQLPKTYDKEKQCTTNLHMPANQGDLSKSNISDVLLHHLSKEEVFKGQGVNCETLSETSNADSFDEAVLKNIILRYLKNSWPKAPPPELADQLNPKRDGENKNKPSCSPTTAEGNTPEVEEPVAAGDNSHPENSNLLTETKSPRDNQKSGQGQTPQKQQTEKARSGNGFKCGQGQVFHRFSDFSKVSPKVKIPKNNITDKLLMIYKPASLLNQESVSAVRLMLLSTQAAKLVTTNNGLCPHRAHGLVLGEMFQYPRNSVKQECSQLTRIECSSHAGQHGIESETSLFKLASTSQKDTSLNSSYIFQKISHGKKMCQKLREQTDQLKTKVQEFSKSIAQNSPCHLQDKRLVLEKLQGHLELLGQEFLTKKEKHLTLKQQVYKHESPAASDFDPERKVEGEIFKLEMLLEDVKEKSDESKPTSALRPSSPTIPDELASTPSPPSDEEDPSKASGKQKHAETTSRSCAFCHQICEWKQKMEKKGHRRINCGRFPIVLQEKALHPNSILSPETGHSCYFTSGTGLRSNKCETCGTDMHRSPRVCHKEPLKEFHYRYNTPGQNYLNHSERRAFVPLHFLNENKYSSPSCSKPKRIRSQRANLKSPQDEHEPVPGKKNLKAFTTYSSHLATPLPHFHSCRISGSKYLSNFSGIEETKSEVSTQE</sequence>
<feature type="region of interest" description="Disordered" evidence="1">
    <location>
        <begin position="178"/>
        <end position="269"/>
    </location>
</feature>
<feature type="compositionally biased region" description="Polar residues" evidence="1">
    <location>
        <begin position="246"/>
        <end position="256"/>
    </location>
</feature>
<protein>
    <submittedName>
        <fullName evidence="4">Protein AKNAD1</fullName>
    </submittedName>
</protein>
<feature type="compositionally biased region" description="Polar residues" evidence="1">
    <location>
        <begin position="229"/>
        <end position="238"/>
    </location>
</feature>
<evidence type="ECO:0000313" key="4">
    <source>
        <dbReference type="RefSeq" id="XP_023390832.1"/>
    </source>
</evidence>
<reference evidence="4" key="1">
    <citation type="submission" date="2025-08" db="UniProtKB">
        <authorList>
            <consortium name="RefSeq"/>
        </authorList>
    </citation>
    <scope>IDENTIFICATION</scope>
    <source>
        <tissue evidence="4">Kidney</tissue>
    </source>
</reference>
<evidence type="ECO:0000313" key="3">
    <source>
        <dbReference type="Proteomes" id="UP000515202"/>
    </source>
</evidence>
<feature type="compositionally biased region" description="Polar residues" evidence="1">
    <location>
        <begin position="517"/>
        <end position="527"/>
    </location>
</feature>
<dbReference type="CTD" id="254268"/>
<dbReference type="InterPro" id="IPR022150">
    <property type="entry name" value="AKNA_dom"/>
</dbReference>
<feature type="domain" description="AKNA" evidence="2">
    <location>
        <begin position="376"/>
        <end position="453"/>
    </location>
</feature>
<keyword evidence="3" id="KW-1185">Reference proteome</keyword>
<dbReference type="Proteomes" id="UP000515202">
    <property type="component" value="Unplaced"/>
</dbReference>
<dbReference type="InterPro" id="IPR052655">
    <property type="entry name" value="AKNA_Centrosome-Trans_reg"/>
</dbReference>
<feature type="region of interest" description="Disordered" evidence="1">
    <location>
        <begin position="509"/>
        <end position="554"/>
    </location>
</feature>
<dbReference type="KEGG" id="pvp:105298118"/>
<name>A0A6P6CTU1_PTEVA</name>
<feature type="compositionally biased region" description="Polar residues" evidence="1">
    <location>
        <begin position="202"/>
        <end position="212"/>
    </location>
</feature>
<dbReference type="AlphaFoldDB" id="A0A6P6CTU1"/>